<dbReference type="InterPro" id="IPR039340">
    <property type="entry name" value="Tfc4/TFIIIC-102/Sfc4"/>
</dbReference>
<dbReference type="Pfam" id="PF13176">
    <property type="entry name" value="TPR_7"/>
    <property type="match status" value="1"/>
</dbReference>
<feature type="compositionally biased region" description="Basic and acidic residues" evidence="2">
    <location>
        <begin position="422"/>
        <end position="431"/>
    </location>
</feature>
<dbReference type="SUPFAM" id="SSF48452">
    <property type="entry name" value="TPR-like"/>
    <property type="match status" value="2"/>
</dbReference>
<keyword evidence="1" id="KW-0802">TPR repeat</keyword>
<feature type="compositionally biased region" description="Basic and acidic residues" evidence="2">
    <location>
        <begin position="456"/>
        <end position="474"/>
    </location>
</feature>
<feature type="region of interest" description="Disordered" evidence="2">
    <location>
        <begin position="720"/>
        <end position="765"/>
    </location>
</feature>
<evidence type="ECO:0008006" key="5">
    <source>
        <dbReference type="Google" id="ProtNLM"/>
    </source>
</evidence>
<gene>
    <name evidence="3" type="ORF">PLICRDRAFT_118961</name>
</gene>
<dbReference type="InterPro" id="IPR011990">
    <property type="entry name" value="TPR-like_helical_dom_sf"/>
</dbReference>
<dbReference type="PROSITE" id="PS50005">
    <property type="entry name" value="TPR"/>
    <property type="match status" value="1"/>
</dbReference>
<organism evidence="3 4">
    <name type="scientific">Plicaturopsis crispa FD-325 SS-3</name>
    <dbReference type="NCBI Taxonomy" id="944288"/>
    <lineage>
        <taxon>Eukaryota</taxon>
        <taxon>Fungi</taxon>
        <taxon>Dikarya</taxon>
        <taxon>Basidiomycota</taxon>
        <taxon>Agaricomycotina</taxon>
        <taxon>Agaricomycetes</taxon>
        <taxon>Agaricomycetidae</taxon>
        <taxon>Amylocorticiales</taxon>
        <taxon>Amylocorticiaceae</taxon>
        <taxon>Plicatura</taxon>
        <taxon>Plicaturopsis crispa</taxon>
    </lineage>
</organism>
<dbReference type="InterPro" id="IPR019734">
    <property type="entry name" value="TPR_rpt"/>
</dbReference>
<evidence type="ECO:0000256" key="2">
    <source>
        <dbReference type="SAM" id="MobiDB-lite"/>
    </source>
</evidence>
<dbReference type="GO" id="GO:0000127">
    <property type="term" value="C:transcription factor TFIIIC complex"/>
    <property type="evidence" value="ECO:0007669"/>
    <property type="project" value="TreeGrafter"/>
</dbReference>
<feature type="repeat" description="TPR" evidence="1">
    <location>
        <begin position="851"/>
        <end position="884"/>
    </location>
</feature>
<keyword evidence="4" id="KW-1185">Reference proteome</keyword>
<dbReference type="PANTHER" id="PTHR23082">
    <property type="entry name" value="TRANSCRIPTION INITIATION FACTOR IIIC TFIIIC , POLYPEPTIDE 3-RELATED"/>
    <property type="match status" value="1"/>
</dbReference>
<dbReference type="Proteomes" id="UP000053263">
    <property type="component" value="Unassembled WGS sequence"/>
</dbReference>
<dbReference type="OrthoDB" id="9991317at2759"/>
<dbReference type="HOGENOM" id="CLU_002391_0_1_1"/>
<sequence length="922" mass="104555">MLSKDWDFSVEDQEAEFRDDLRAASGVGRKKGKKKQVRTLIGEGNQAFVDCDIPEAIRVMQEVIRIEPRAAAAWSVLASCYHELHEDQKSLQLRIMAAHLQHDPDEWDTLAKESKALGFNQQALYCYRKLYSLDPANVDALWDRASLAKETGDLRTARNALVAILKRFPHDLTVLDELRPILIELSDLALCADLYQEAFTFYHAQDPAGGSGFGLMEVLVLADLHNTLGAHEHAVHAIRRGARWLQGRAAQRFWDVCEDDREFDIADAGVEREGEVQPGYYPLDVNARHRLAVARIKMGEIVEGKIHAAVVLSQEVLDYAALFSEIADAYYERDMYAEALPIYEILSEHVETSSLHILLQVASCHRMLGDSSEAARVYEHIIAGDPSNNEAKMKLAEVYEILNETRKALALVYEVIDSRKERRKAAGKDDAGPGEGPTTSLFEERAQTRASGKGSSKKDPHKLTKTQLRELEEQKEREVMRGYHRLDELWPRLREKGDPAHEDVLREWVLEAEKLVETFRETRDLFPTTRSNPFRGMFARQRRRAKETDEAEEERMASRLHLDIEHDSMARKRGDGKPEKSAVNFRGVSLDNWLNVFLQYTFILAESGQFEVADDILRHILTSNAYQTDVLQDTIRIGIITCAIASRRYSVVVEQCRKILIKHQFNNEPLRILLASLASGLRQTDAFIASTLQKHLLRETKLIDMAVKDKDQLKWNGPNKRYVLATGGPGKADDDDDGDAEDDDESKSAVPEEQDRPKMHDTPTKNNPIIVALYGQICAAAKSYQSAIFYLLHGYDYCREDPVICLSLAATSIGRAMQRQADNRHHLVAQAMAFLSQYRVLRRASAPDKLDEIEFNFGRAFHQLGLYSHAARHYERVLELVENRQADGDGVAREAAYNLSFIYVTTGATPLAQGLYRRWLSI</sequence>
<accession>A0A0C9T3D0</accession>
<protein>
    <recommendedName>
        <fullName evidence="5">TPR-like protein</fullName>
    </recommendedName>
</protein>
<feature type="compositionally biased region" description="Basic and acidic residues" evidence="2">
    <location>
        <begin position="753"/>
        <end position="763"/>
    </location>
</feature>
<dbReference type="Gene3D" id="1.25.40.10">
    <property type="entry name" value="Tetratricopeptide repeat domain"/>
    <property type="match status" value="3"/>
</dbReference>
<feature type="compositionally biased region" description="Acidic residues" evidence="2">
    <location>
        <begin position="733"/>
        <end position="745"/>
    </location>
</feature>
<evidence type="ECO:0000256" key="1">
    <source>
        <dbReference type="PROSITE-ProRule" id="PRU00339"/>
    </source>
</evidence>
<evidence type="ECO:0000313" key="4">
    <source>
        <dbReference type="Proteomes" id="UP000053263"/>
    </source>
</evidence>
<proteinExistence type="predicted"/>
<evidence type="ECO:0000313" key="3">
    <source>
        <dbReference type="EMBL" id="KII83764.1"/>
    </source>
</evidence>
<feature type="region of interest" description="Disordered" evidence="2">
    <location>
        <begin position="422"/>
        <end position="474"/>
    </location>
</feature>
<dbReference type="SMART" id="SM00028">
    <property type="entry name" value="TPR"/>
    <property type="match status" value="7"/>
</dbReference>
<dbReference type="AlphaFoldDB" id="A0A0C9T3D0"/>
<dbReference type="EMBL" id="KN832574">
    <property type="protein sequence ID" value="KII83764.1"/>
    <property type="molecule type" value="Genomic_DNA"/>
</dbReference>
<dbReference type="GO" id="GO:0006383">
    <property type="term" value="P:transcription by RNA polymerase III"/>
    <property type="evidence" value="ECO:0007669"/>
    <property type="project" value="InterPro"/>
</dbReference>
<reference evidence="3 4" key="1">
    <citation type="submission" date="2014-06" db="EMBL/GenBank/DDBJ databases">
        <title>Evolutionary Origins and Diversification of the Mycorrhizal Mutualists.</title>
        <authorList>
            <consortium name="DOE Joint Genome Institute"/>
            <consortium name="Mycorrhizal Genomics Consortium"/>
            <person name="Kohler A."/>
            <person name="Kuo A."/>
            <person name="Nagy L.G."/>
            <person name="Floudas D."/>
            <person name="Copeland A."/>
            <person name="Barry K.W."/>
            <person name="Cichocki N."/>
            <person name="Veneault-Fourrey C."/>
            <person name="LaButti K."/>
            <person name="Lindquist E.A."/>
            <person name="Lipzen A."/>
            <person name="Lundell T."/>
            <person name="Morin E."/>
            <person name="Murat C."/>
            <person name="Riley R."/>
            <person name="Ohm R."/>
            <person name="Sun H."/>
            <person name="Tunlid A."/>
            <person name="Henrissat B."/>
            <person name="Grigoriev I.V."/>
            <person name="Hibbett D.S."/>
            <person name="Martin F."/>
        </authorList>
    </citation>
    <scope>NUCLEOTIDE SEQUENCE [LARGE SCALE GENOMIC DNA]</scope>
    <source>
        <strain evidence="3 4">FD-325 SS-3</strain>
    </source>
</reference>
<name>A0A0C9T3D0_PLICR</name>
<dbReference type="PANTHER" id="PTHR23082:SF0">
    <property type="entry name" value="GENERAL TRANSCRIPTION FACTOR 3C POLYPEPTIDE 3"/>
    <property type="match status" value="1"/>
</dbReference>